<name>A0A510KIM1_9FUSO</name>
<proteinExistence type="predicted"/>
<reference evidence="1 2" key="1">
    <citation type="submission" date="2019-07" db="EMBL/GenBank/DDBJ databases">
        <title>Complete Genome Sequence of Leptotrichia wadei Strain JMUB3934.</title>
        <authorList>
            <person name="Watanabe S."/>
            <person name="Cui L."/>
        </authorList>
    </citation>
    <scope>NUCLEOTIDE SEQUENCE [LARGE SCALE GENOMIC DNA]</scope>
    <source>
        <strain evidence="1 2">JMUB3934</strain>
    </source>
</reference>
<evidence type="ECO:0000313" key="2">
    <source>
        <dbReference type="Proteomes" id="UP000321501"/>
    </source>
</evidence>
<evidence type="ECO:0000313" key="1">
    <source>
        <dbReference type="EMBL" id="BBM49915.1"/>
    </source>
</evidence>
<protein>
    <submittedName>
        <fullName evidence="1">Uncharacterized protein</fullName>
    </submittedName>
</protein>
<dbReference type="AlphaFoldDB" id="A0A510KIM1"/>
<accession>A0A510KIM1</accession>
<sequence length="52" mass="6463">MNLRRKCWRRSKTYEKSLLKILMLLGLVGNYAKDKNREYYRGEKIRENREIK</sequence>
<dbReference type="EMBL" id="AP019835">
    <property type="protein sequence ID" value="BBM49915.1"/>
    <property type="molecule type" value="Genomic_DNA"/>
</dbReference>
<gene>
    <name evidence="1" type="ORF">JMUB3934_1211</name>
</gene>
<organism evidence="1 2">
    <name type="scientific">Leptotrichia wadei</name>
    <dbReference type="NCBI Taxonomy" id="157687"/>
    <lineage>
        <taxon>Bacteria</taxon>
        <taxon>Fusobacteriati</taxon>
        <taxon>Fusobacteriota</taxon>
        <taxon>Fusobacteriia</taxon>
        <taxon>Fusobacteriales</taxon>
        <taxon>Leptotrichiaceae</taxon>
        <taxon>Leptotrichia</taxon>
    </lineage>
</organism>
<dbReference type="Proteomes" id="UP000321501">
    <property type="component" value="Chromosome"/>
</dbReference>